<accession>A0AA38Q0B8</accession>
<feature type="compositionally biased region" description="Polar residues" evidence="1">
    <location>
        <begin position="192"/>
        <end position="203"/>
    </location>
</feature>
<feature type="compositionally biased region" description="Low complexity" evidence="1">
    <location>
        <begin position="228"/>
        <end position="248"/>
    </location>
</feature>
<feature type="region of interest" description="Disordered" evidence="1">
    <location>
        <begin position="1"/>
        <end position="26"/>
    </location>
</feature>
<dbReference type="Proteomes" id="UP001163850">
    <property type="component" value="Unassembled WGS sequence"/>
</dbReference>
<feature type="compositionally biased region" description="Pro residues" evidence="1">
    <location>
        <begin position="267"/>
        <end position="284"/>
    </location>
</feature>
<feature type="compositionally biased region" description="Pro residues" evidence="1">
    <location>
        <begin position="427"/>
        <end position="436"/>
    </location>
</feature>
<feature type="compositionally biased region" description="Polar residues" evidence="1">
    <location>
        <begin position="152"/>
        <end position="165"/>
    </location>
</feature>
<feature type="compositionally biased region" description="Polar residues" evidence="1">
    <location>
        <begin position="355"/>
        <end position="364"/>
    </location>
</feature>
<feature type="compositionally biased region" description="Acidic residues" evidence="1">
    <location>
        <begin position="211"/>
        <end position="222"/>
    </location>
</feature>
<reference evidence="2" key="1">
    <citation type="submission" date="2022-08" db="EMBL/GenBank/DDBJ databases">
        <authorList>
            <consortium name="DOE Joint Genome Institute"/>
            <person name="Min B."/>
            <person name="Riley R."/>
            <person name="Sierra-Patev S."/>
            <person name="Naranjo-Ortiz M."/>
            <person name="Looney B."/>
            <person name="Konkel Z."/>
            <person name="Slot J.C."/>
            <person name="Sakamoto Y."/>
            <person name="Steenwyk J.L."/>
            <person name="Rokas A."/>
            <person name="Carro J."/>
            <person name="Camarero S."/>
            <person name="Ferreira P."/>
            <person name="Molpeceres G."/>
            <person name="Ruiz-Duenas F.J."/>
            <person name="Serrano A."/>
            <person name="Henrissat B."/>
            <person name="Drula E."/>
            <person name="Hughes K.W."/>
            <person name="Mata J.L."/>
            <person name="Ishikawa N.K."/>
            <person name="Vargas-Isla R."/>
            <person name="Ushijima S."/>
            <person name="Smith C.A."/>
            <person name="Ahrendt S."/>
            <person name="Andreopoulos W."/>
            <person name="He G."/>
            <person name="Labutti K."/>
            <person name="Lipzen A."/>
            <person name="Ng V."/>
            <person name="Sandor L."/>
            <person name="Barry K."/>
            <person name="Martinez A.T."/>
            <person name="Xiao Y."/>
            <person name="Gibbons J.G."/>
            <person name="Terashima K."/>
            <person name="Hibbett D.S."/>
            <person name="Grigoriev I.V."/>
        </authorList>
    </citation>
    <scope>NUCLEOTIDE SEQUENCE</scope>
    <source>
        <strain evidence="2">TFB7829</strain>
    </source>
</reference>
<feature type="compositionally biased region" description="Polar residues" evidence="1">
    <location>
        <begin position="377"/>
        <end position="387"/>
    </location>
</feature>
<sequence length="814" mass="88500">MNMSATTTKTKSITKYGLATRPQADQGKDYEREIARRFASIPEAHGLNNKHRIQYYCELFQDAGLDLHQLEAHKDKKGKGPAVKRLGLIPLSSPSDELSKGIKGLGLLNPDLFPNAARDIVRPDQAQDVSDNISLRKGEGHSNKATNKDWLHSSQRSRGSQESKFSQQQHTPRTSPQSSSPLRSQSRSPQSELLTENWSSSDRGSPHVDGDGEENNEEEGEQEKDKGSSSASASPTPSRSHRLSSPLRATRSSPPNLSVEDSIHNPLPTPIPPTPAQRPRPPPTQNAVSLAAPEDDIVEMPSFDLNFSQSSKDENLSPIQVLKLTSIARLPRIPPAMPPPWLERVNNGDSAYVQQLIPESSQFRPSPPTPAQRCRDLSQTPNQSLSHPSGVKSAPSLSFPLAIGRISSAATALSSPMNARFPVYRKVPPPPAPPPRDGQNSPRVLAPNSDTSGTQSQSQSQGHTNSPGQNSQSQRSGKRSDSVRVSRAVSDSRPMDVDAGKSPLFVSQSNVHGDFNASKDDDDEHDSLFSAPDDDIAINDHLPSEADPQHCNTTRNDYLNGTIGDDSNLGINPIANASSEVHTGNSTLGAEAPSEIRAACEPAGLLTSEAADNINHVRGDVLGSTDGSHEDNSRITSTSLEPQRSKETLKSLKSVKGRPTVLEPVAHDIEAWSLPSFLRRKQIENMRVGELQPIVNEAKQKARLLDASPVAIVRETVPSSYPIATVDTARSEKRSHTDQGEAGPVKKKQKIMSEVLSERLKEKSAPPRKLDGFELGFDDIPPGELFMSWERLQSISLKVGRARTRQAQTAQRLV</sequence>
<evidence type="ECO:0000256" key="1">
    <source>
        <dbReference type="SAM" id="MobiDB-lite"/>
    </source>
</evidence>
<feature type="region of interest" description="Disordered" evidence="1">
    <location>
        <begin position="424"/>
        <end position="531"/>
    </location>
</feature>
<feature type="compositionally biased region" description="Low complexity" evidence="1">
    <location>
        <begin position="451"/>
        <end position="462"/>
    </location>
</feature>
<proteinExistence type="predicted"/>
<feature type="compositionally biased region" description="Low complexity" evidence="1">
    <location>
        <begin position="1"/>
        <end position="15"/>
    </location>
</feature>
<feature type="region of interest" description="Disordered" evidence="1">
    <location>
        <begin position="728"/>
        <end position="749"/>
    </location>
</feature>
<feature type="region of interest" description="Disordered" evidence="1">
    <location>
        <begin position="355"/>
        <end position="395"/>
    </location>
</feature>
<feature type="compositionally biased region" description="Basic and acidic residues" evidence="1">
    <location>
        <begin position="729"/>
        <end position="739"/>
    </location>
</feature>
<protein>
    <submittedName>
        <fullName evidence="2">Uncharacterized protein</fullName>
    </submittedName>
</protein>
<comment type="caution">
    <text evidence="2">The sequence shown here is derived from an EMBL/GenBank/DDBJ whole genome shotgun (WGS) entry which is preliminary data.</text>
</comment>
<feature type="region of interest" description="Disordered" evidence="1">
    <location>
        <begin position="119"/>
        <end position="294"/>
    </location>
</feature>
<organism evidence="2 3">
    <name type="scientific">Lentinula detonsa</name>
    <dbReference type="NCBI Taxonomy" id="2804962"/>
    <lineage>
        <taxon>Eukaryota</taxon>
        <taxon>Fungi</taxon>
        <taxon>Dikarya</taxon>
        <taxon>Basidiomycota</taxon>
        <taxon>Agaricomycotina</taxon>
        <taxon>Agaricomycetes</taxon>
        <taxon>Agaricomycetidae</taxon>
        <taxon>Agaricales</taxon>
        <taxon>Marasmiineae</taxon>
        <taxon>Omphalotaceae</taxon>
        <taxon>Lentinula</taxon>
    </lineage>
</organism>
<feature type="region of interest" description="Disordered" evidence="1">
    <location>
        <begin position="618"/>
        <end position="650"/>
    </location>
</feature>
<gene>
    <name evidence="2" type="ORF">F5890DRAFT_1223675</name>
</gene>
<evidence type="ECO:0000313" key="2">
    <source>
        <dbReference type="EMBL" id="KAJ3984960.1"/>
    </source>
</evidence>
<feature type="compositionally biased region" description="Polar residues" evidence="1">
    <location>
        <begin position="463"/>
        <end position="475"/>
    </location>
</feature>
<name>A0AA38Q0B8_9AGAR</name>
<feature type="compositionally biased region" description="Low complexity" evidence="1">
    <location>
        <begin position="166"/>
        <end position="191"/>
    </location>
</feature>
<dbReference type="EMBL" id="MU801974">
    <property type="protein sequence ID" value="KAJ3984960.1"/>
    <property type="molecule type" value="Genomic_DNA"/>
</dbReference>
<dbReference type="AlphaFoldDB" id="A0AA38Q0B8"/>
<feature type="compositionally biased region" description="Basic and acidic residues" evidence="1">
    <location>
        <begin position="134"/>
        <end position="151"/>
    </location>
</feature>
<evidence type="ECO:0000313" key="3">
    <source>
        <dbReference type="Proteomes" id="UP001163850"/>
    </source>
</evidence>